<organism evidence="2 3">
    <name type="scientific">Astrephomene gubernaculifera</name>
    <dbReference type="NCBI Taxonomy" id="47775"/>
    <lineage>
        <taxon>Eukaryota</taxon>
        <taxon>Viridiplantae</taxon>
        <taxon>Chlorophyta</taxon>
        <taxon>core chlorophytes</taxon>
        <taxon>Chlorophyceae</taxon>
        <taxon>CS clade</taxon>
        <taxon>Chlamydomonadales</taxon>
        <taxon>Astrephomenaceae</taxon>
        <taxon>Astrephomene</taxon>
    </lineage>
</organism>
<comment type="caution">
    <text evidence="2">The sequence shown here is derived from an EMBL/GenBank/DDBJ whole genome shotgun (WGS) entry which is preliminary data.</text>
</comment>
<feature type="compositionally biased region" description="Polar residues" evidence="1">
    <location>
        <begin position="112"/>
        <end position="122"/>
    </location>
</feature>
<feature type="compositionally biased region" description="Low complexity" evidence="1">
    <location>
        <begin position="192"/>
        <end position="245"/>
    </location>
</feature>
<accession>A0AAD3HUD0</accession>
<name>A0AAD3HUD0_9CHLO</name>
<feature type="compositionally biased region" description="Low complexity" evidence="1">
    <location>
        <begin position="459"/>
        <end position="468"/>
    </location>
</feature>
<dbReference type="AlphaFoldDB" id="A0AAD3HUD0"/>
<dbReference type="EMBL" id="BMAR01000081">
    <property type="protein sequence ID" value="GFR52970.1"/>
    <property type="molecule type" value="Genomic_DNA"/>
</dbReference>
<protein>
    <submittedName>
        <fullName evidence="2">Uncharacterized protein</fullName>
    </submittedName>
</protein>
<reference evidence="2 3" key="1">
    <citation type="journal article" date="2021" name="Sci. Rep.">
        <title>Genome sequencing of the multicellular alga Astrephomene provides insights into convergent evolution of germ-soma differentiation.</title>
        <authorList>
            <person name="Yamashita S."/>
            <person name="Yamamoto K."/>
            <person name="Matsuzaki R."/>
            <person name="Suzuki S."/>
            <person name="Yamaguchi H."/>
            <person name="Hirooka S."/>
            <person name="Minakuchi Y."/>
            <person name="Miyagishima S."/>
            <person name="Kawachi M."/>
            <person name="Toyoda A."/>
            <person name="Nozaki H."/>
        </authorList>
    </citation>
    <scope>NUCLEOTIDE SEQUENCE [LARGE SCALE GENOMIC DNA]</scope>
    <source>
        <strain evidence="2 3">NIES-4017</strain>
    </source>
</reference>
<keyword evidence="3" id="KW-1185">Reference proteome</keyword>
<feature type="region of interest" description="Disordered" evidence="1">
    <location>
        <begin position="24"/>
        <end position="468"/>
    </location>
</feature>
<evidence type="ECO:0000313" key="3">
    <source>
        <dbReference type="Proteomes" id="UP001054857"/>
    </source>
</evidence>
<sequence length="548" mass="56110">MAFAAADLAPEMLQLNGQLPDWVEDETDVLPLTPTQPMEQPTFGPETDAAEAQQESRSARPKRPLAPYSQREIYEKKPLSSRRMPASSGRRSINKATPDSSTPGTGAGLKSHATSTAMSPSASIPAITARRSTATTKATATTTGDESTTARMRAAPDTGMSPRPLSSRQQHVPHHMQPTKSAAARLQLAGVTASELTGAAAAGASTAADKSRAFKAGRTAAAGKAANKIKQQQQRQQSQQSMEAAPKSSRDTHASTPASQPQQHEQDQGQQPDQLTLSSGKSPAKSPAKMAAIFVRPSTTPTVSGGGAPEDAAIPAAAIATNPSDGDAVHAPSAACKSTSGPAAASAPAASITASPRRPQHHPPSPHLPAIRSKGTSATTTPKRSNAAASSKDKAKDNSSSNRHHDGDNDCCVQRDAKTPASSRDAAVTPAKPKSTTVRALSPAVAAAAAPTAAPPASPAAEAESSALAAAISREVEPVVQDEAIAAEKDVTLDVDGDASVASATPSKRGADQQQGPVDPQEEMAAATAWRSMDEGRPVEQGCGCVVM</sequence>
<dbReference type="Proteomes" id="UP001054857">
    <property type="component" value="Unassembled WGS sequence"/>
</dbReference>
<evidence type="ECO:0000256" key="1">
    <source>
        <dbReference type="SAM" id="MobiDB-lite"/>
    </source>
</evidence>
<feature type="compositionally biased region" description="Polar residues" evidence="1">
    <location>
        <begin position="89"/>
        <end position="104"/>
    </location>
</feature>
<feature type="compositionally biased region" description="Low complexity" evidence="1">
    <location>
        <begin position="309"/>
        <end position="320"/>
    </location>
</feature>
<proteinExistence type="predicted"/>
<feature type="compositionally biased region" description="Low complexity" evidence="1">
    <location>
        <begin position="338"/>
        <end position="357"/>
    </location>
</feature>
<feature type="region of interest" description="Disordered" evidence="1">
    <location>
        <begin position="491"/>
        <end position="548"/>
    </location>
</feature>
<feature type="compositionally biased region" description="Low complexity" evidence="1">
    <location>
        <begin position="126"/>
        <end position="151"/>
    </location>
</feature>
<feature type="compositionally biased region" description="Polar residues" evidence="1">
    <location>
        <begin position="502"/>
        <end position="516"/>
    </location>
</feature>
<feature type="compositionally biased region" description="Low complexity" evidence="1">
    <location>
        <begin position="440"/>
        <end position="452"/>
    </location>
</feature>
<feature type="compositionally biased region" description="Low complexity" evidence="1">
    <location>
        <begin position="260"/>
        <end position="292"/>
    </location>
</feature>
<evidence type="ECO:0000313" key="2">
    <source>
        <dbReference type="EMBL" id="GFR52970.1"/>
    </source>
</evidence>
<gene>
    <name evidence="2" type="ORF">Agub_g15651</name>
</gene>
<feature type="compositionally biased region" description="Basic and acidic residues" evidence="1">
    <location>
        <begin position="391"/>
        <end position="418"/>
    </location>
</feature>